<keyword evidence="1" id="KW-1133">Transmembrane helix</keyword>
<evidence type="ECO:0000313" key="4">
    <source>
        <dbReference type="Proteomes" id="UP000005237"/>
    </source>
</evidence>
<dbReference type="Pfam" id="PF00561">
    <property type="entry name" value="Abhydrolase_1"/>
    <property type="match status" value="1"/>
</dbReference>
<dbReference type="OMA" id="WFKDLNV"/>
<proteinExistence type="predicted"/>
<dbReference type="AlphaFoldDB" id="A0A8R1HZ98"/>
<feature type="domain" description="AB hydrolase-1" evidence="2">
    <location>
        <begin position="116"/>
        <end position="204"/>
    </location>
</feature>
<feature type="transmembrane region" description="Helical" evidence="1">
    <location>
        <begin position="6"/>
        <end position="34"/>
    </location>
</feature>
<dbReference type="PANTHER" id="PTHR12277">
    <property type="entry name" value="ALPHA/BETA HYDROLASE DOMAIN-CONTAINING PROTEIN"/>
    <property type="match status" value="1"/>
</dbReference>
<evidence type="ECO:0000256" key="1">
    <source>
        <dbReference type="SAM" id="Phobius"/>
    </source>
</evidence>
<dbReference type="GO" id="GO:0004622">
    <property type="term" value="F:phosphatidylcholine lysophospholipase activity"/>
    <property type="evidence" value="ECO:0007669"/>
    <property type="project" value="TreeGrafter"/>
</dbReference>
<protein>
    <submittedName>
        <fullName evidence="3">2-arachidonoylglycerol hydrolase ABHD12</fullName>
    </submittedName>
</protein>
<dbReference type="GO" id="GO:0047372">
    <property type="term" value="F:monoacylglycerol lipase activity"/>
    <property type="evidence" value="ECO:0007669"/>
    <property type="project" value="TreeGrafter"/>
</dbReference>
<dbReference type="InterPro" id="IPR000073">
    <property type="entry name" value="AB_hydrolase_1"/>
</dbReference>
<organism evidence="3 4">
    <name type="scientific">Caenorhabditis japonica</name>
    <dbReference type="NCBI Taxonomy" id="281687"/>
    <lineage>
        <taxon>Eukaryota</taxon>
        <taxon>Metazoa</taxon>
        <taxon>Ecdysozoa</taxon>
        <taxon>Nematoda</taxon>
        <taxon>Chromadorea</taxon>
        <taxon>Rhabditida</taxon>
        <taxon>Rhabditina</taxon>
        <taxon>Rhabditomorpha</taxon>
        <taxon>Rhabditoidea</taxon>
        <taxon>Rhabditidae</taxon>
        <taxon>Peloderinae</taxon>
        <taxon>Caenorhabditis</taxon>
    </lineage>
</organism>
<dbReference type="PANTHER" id="PTHR12277:SF194">
    <property type="entry name" value="FI04476P"/>
    <property type="match status" value="1"/>
</dbReference>
<dbReference type="GO" id="GO:0006660">
    <property type="term" value="P:phosphatidylserine catabolic process"/>
    <property type="evidence" value="ECO:0007669"/>
    <property type="project" value="TreeGrafter"/>
</dbReference>
<accession>A0A8R1HZ98</accession>
<reference evidence="3" key="2">
    <citation type="submission" date="2022-06" db="UniProtKB">
        <authorList>
            <consortium name="EnsemblMetazoa"/>
        </authorList>
    </citation>
    <scope>IDENTIFICATION</scope>
    <source>
        <strain evidence="3">DF5081</strain>
    </source>
</reference>
<dbReference type="Proteomes" id="UP000005237">
    <property type="component" value="Unassembled WGS sequence"/>
</dbReference>
<evidence type="ECO:0000259" key="2">
    <source>
        <dbReference type="Pfam" id="PF00561"/>
    </source>
</evidence>
<dbReference type="SUPFAM" id="SSF53474">
    <property type="entry name" value="alpha/beta-Hydrolases"/>
    <property type="match status" value="1"/>
</dbReference>
<keyword evidence="1" id="KW-0812">Transmembrane</keyword>
<keyword evidence="4" id="KW-1185">Reference proteome</keyword>
<keyword evidence="1" id="KW-0472">Membrane</keyword>
<dbReference type="Gene3D" id="3.40.50.1820">
    <property type="entry name" value="alpha/beta hydrolase"/>
    <property type="match status" value="1"/>
</dbReference>
<reference evidence="4" key="1">
    <citation type="submission" date="2010-08" db="EMBL/GenBank/DDBJ databases">
        <authorList>
            <consortium name="Caenorhabditis japonica Sequencing Consortium"/>
            <person name="Wilson R.K."/>
        </authorList>
    </citation>
    <scope>NUCLEOTIDE SEQUENCE [LARGE SCALE GENOMIC DNA]</scope>
    <source>
        <strain evidence="4">DF5081</strain>
    </source>
</reference>
<sequence length="343" mass="39128">MLGYFITLIHAVLLCITILVLAIVVFLPILVFFLPQYTQFIFFLNFRRLPNTDYNDLASNDVKGIGRSLHLRGGGGKIGVWHVLPHKLNLEWRAEGRHPTDADFDRMMNDSDYKIILYAHGNSFDRTFYHRVEMYNLLSERNFHVICFDYRGYGDSEGTPTEKGIVADARTVYDWVREKCGKTQVIVWGHSMGTGVSCKLVQDLSIEHKAPCGLVLESPFNNLKDAVTNHPIFTVFCWMNDFMVDTIIIRPLNSVGLSMQSDKRIAKISCPIIILHAEDDKILPLKLGRALFEAARRADRDIKMREFSTDLGFGHKFICRSPELPEIIDEFVRYVSPSSSSSS</sequence>
<dbReference type="InterPro" id="IPR029058">
    <property type="entry name" value="AB_hydrolase_fold"/>
</dbReference>
<dbReference type="GO" id="GO:0005789">
    <property type="term" value="C:endoplasmic reticulum membrane"/>
    <property type="evidence" value="ECO:0007669"/>
    <property type="project" value="TreeGrafter"/>
</dbReference>
<dbReference type="EnsemblMetazoa" id="CJA13800.1">
    <property type="protein sequence ID" value="CJA13800.1"/>
    <property type="gene ID" value="WBGene00133004"/>
</dbReference>
<name>A0A8R1HZ98_CAEJA</name>
<dbReference type="GO" id="GO:0052651">
    <property type="term" value="P:monoacylglycerol catabolic process"/>
    <property type="evidence" value="ECO:0007669"/>
    <property type="project" value="TreeGrafter"/>
</dbReference>
<evidence type="ECO:0000313" key="3">
    <source>
        <dbReference type="EnsemblMetazoa" id="CJA13800.1"/>
    </source>
</evidence>